<dbReference type="Proteomes" id="UP000253551">
    <property type="component" value="Unassembled WGS sequence"/>
</dbReference>
<dbReference type="GO" id="GO:0103026">
    <property type="term" value="F:fructose-1-phosphatase activity"/>
    <property type="evidence" value="ECO:0007669"/>
    <property type="project" value="RHEA"/>
</dbReference>
<dbReference type="GO" id="GO:0097023">
    <property type="term" value="F:fructose 6-phosphate aldolase activity"/>
    <property type="evidence" value="ECO:0007669"/>
    <property type="project" value="RHEA"/>
</dbReference>
<protein>
    <recommendedName>
        <fullName evidence="7">Sugar phosphate phosphatase</fullName>
        <ecNumber evidence="7">3.1.3.-</ecNumber>
    </recommendedName>
</protein>
<dbReference type="EMBL" id="PJQM01002595">
    <property type="protein sequence ID" value="RCH94148.1"/>
    <property type="molecule type" value="Genomic_DNA"/>
</dbReference>
<dbReference type="GO" id="GO:0046872">
    <property type="term" value="F:metal ion binding"/>
    <property type="evidence" value="ECO:0007669"/>
    <property type="project" value="UniProtKB-UniRule"/>
</dbReference>
<organism evidence="9 10">
    <name type="scientific">Rhizopus stolonifer</name>
    <name type="common">Rhizopus nigricans</name>
    <dbReference type="NCBI Taxonomy" id="4846"/>
    <lineage>
        <taxon>Eukaryota</taxon>
        <taxon>Fungi</taxon>
        <taxon>Fungi incertae sedis</taxon>
        <taxon>Mucoromycota</taxon>
        <taxon>Mucoromycotina</taxon>
        <taxon>Mucoromycetes</taxon>
        <taxon>Mucorales</taxon>
        <taxon>Mucorineae</taxon>
        <taxon>Rhizopodaceae</taxon>
        <taxon>Rhizopus</taxon>
    </lineage>
</organism>
<gene>
    <name evidence="9" type="ORF">CU098_010046</name>
</gene>
<name>A0A367JW76_RHIST</name>
<dbReference type="Gene3D" id="3.40.50.10880">
    <property type="entry name" value="Uncharacterised protein PF01937, DUF89, domain 3"/>
    <property type="match status" value="1"/>
</dbReference>
<proteinExistence type="inferred from homology"/>
<evidence type="ECO:0000256" key="6">
    <source>
        <dbReference type="ARBA" id="ARBA00048809"/>
    </source>
</evidence>
<dbReference type="GO" id="GO:0006974">
    <property type="term" value="P:DNA damage response"/>
    <property type="evidence" value="ECO:0007669"/>
    <property type="project" value="TreeGrafter"/>
</dbReference>
<dbReference type="InterPro" id="IPR002791">
    <property type="entry name" value="ARMT1-like_metal-bd"/>
</dbReference>
<sequence length="441" mass="51865">MTTPNNPPFPAYRATDKESFAYDTTIRRWPIILDSAIKDIENTINKSDENRAKEGKEIIKAIEAIKQELLDDQPLRPIQDNYQDTKSWNTILKEEFQQSTWFTGSWLFNECYLYRRLEEIMLNSQYWVGYDCFETQKLDTFKGSFTAVFDLARKMPGLIKEMPEEGQEIVYNELIEVCLWGNATDLSLLTNMTQEDIQRLQAVEKSRLEERKKFIVVDNTAALWNKLKNVHNGRIDFVLDNSGFEVFVDMIFADWLLQSKKASQIVFHCKTIPWFVSDVMPKDMPMMFEKCLDREFFPGNQSKQDVEALETMVHRWQNYLDNQQLKVVSDDFWCSGLSYWYMKSHAPKLFEDMKQSDLVIYKGDLNFRKLCFDCEWPITTPFREAIGPQMANEFTNIVSLRTNKADVLVGLSEEKVKEIEDRKITKQELRFSGKYAVVEYN</sequence>
<comment type="catalytic activity">
    <reaction evidence="1 7">
        <text>beta-D-fructose 1-phosphate + H2O = D-fructose + phosphate</text>
        <dbReference type="Rhea" id="RHEA:35603"/>
        <dbReference type="ChEBI" id="CHEBI:15377"/>
        <dbReference type="ChEBI" id="CHEBI:37721"/>
        <dbReference type="ChEBI" id="CHEBI:43474"/>
        <dbReference type="ChEBI" id="CHEBI:138881"/>
    </reaction>
</comment>
<evidence type="ECO:0000256" key="3">
    <source>
        <dbReference type="ARBA" id="ARBA00022723"/>
    </source>
</evidence>
<dbReference type="InterPro" id="IPR036075">
    <property type="entry name" value="ARMT-1-like_metal-bd_sf"/>
</dbReference>
<keyword evidence="4 7" id="KW-0378">Hydrolase</keyword>
<dbReference type="SUPFAM" id="SSF111321">
    <property type="entry name" value="AF1104-like"/>
    <property type="match status" value="1"/>
</dbReference>
<dbReference type="Pfam" id="PF01937">
    <property type="entry name" value="ARMT1-like_dom"/>
    <property type="match status" value="1"/>
</dbReference>
<evidence type="ECO:0000256" key="4">
    <source>
        <dbReference type="ARBA" id="ARBA00022801"/>
    </source>
</evidence>
<dbReference type="EC" id="3.1.3.-" evidence="7"/>
<dbReference type="GO" id="GO:0005634">
    <property type="term" value="C:nucleus"/>
    <property type="evidence" value="ECO:0007669"/>
    <property type="project" value="TreeGrafter"/>
</dbReference>
<comment type="catalytic activity">
    <reaction evidence="6 7">
        <text>beta-D-fructose 6-phosphate = dihydroxyacetone + D-glyceraldehyde 3-phosphate</text>
        <dbReference type="Rhea" id="RHEA:28002"/>
        <dbReference type="ChEBI" id="CHEBI:16016"/>
        <dbReference type="ChEBI" id="CHEBI:57634"/>
        <dbReference type="ChEBI" id="CHEBI:59776"/>
    </reaction>
</comment>
<comment type="function">
    <text evidence="7">Metal-dependent phosphatase that shows phosphatase activity against several substrates, including fructose-1-phosphate and fructose-6-phosphate. Its preference for fructose-1-phosphate, a strong glycating agent that causes DNA damage rather than a canonical yeast metabolite, suggests a damage-control function in hexose phosphate metabolism.</text>
</comment>
<evidence type="ECO:0000313" key="9">
    <source>
        <dbReference type="EMBL" id="RCH94148.1"/>
    </source>
</evidence>
<evidence type="ECO:0000259" key="8">
    <source>
        <dbReference type="Pfam" id="PF01937"/>
    </source>
</evidence>
<comment type="caution">
    <text evidence="9">The sequence shown here is derived from an EMBL/GenBank/DDBJ whole genome shotgun (WGS) entry which is preliminary data.</text>
</comment>
<evidence type="ECO:0000256" key="2">
    <source>
        <dbReference type="ARBA" id="ARBA00009519"/>
    </source>
</evidence>
<comment type="similarity">
    <text evidence="2 7">Belongs to the damage-control phosphatase family. Sugar phosphate phosphatase III subfamily.</text>
</comment>
<evidence type="ECO:0000256" key="5">
    <source>
        <dbReference type="ARBA" id="ARBA00023211"/>
    </source>
</evidence>
<reference evidence="9 10" key="1">
    <citation type="journal article" date="2018" name="G3 (Bethesda)">
        <title>Phylogenetic and Phylogenomic Definition of Rhizopus Species.</title>
        <authorList>
            <person name="Gryganskyi A.P."/>
            <person name="Golan J."/>
            <person name="Dolatabadi S."/>
            <person name="Mondo S."/>
            <person name="Robb S."/>
            <person name="Idnurm A."/>
            <person name="Muszewska A."/>
            <person name="Steczkiewicz K."/>
            <person name="Masonjones S."/>
            <person name="Liao H.L."/>
            <person name="Gajdeczka M.T."/>
            <person name="Anike F."/>
            <person name="Vuek A."/>
            <person name="Anishchenko I.M."/>
            <person name="Voigt K."/>
            <person name="de Hoog G.S."/>
            <person name="Smith M.E."/>
            <person name="Heitman J."/>
            <person name="Vilgalys R."/>
            <person name="Stajich J.E."/>
        </authorList>
    </citation>
    <scope>NUCLEOTIDE SEQUENCE [LARGE SCALE GENOMIC DNA]</scope>
    <source>
        <strain evidence="9 10">LSU 92-RS-03</strain>
    </source>
</reference>
<dbReference type="InterPro" id="IPR039763">
    <property type="entry name" value="ARMT1"/>
</dbReference>
<feature type="domain" description="Damage-control phosphatase ARMT1-like metal-binding" evidence="8">
    <location>
        <begin position="26"/>
        <end position="416"/>
    </location>
</feature>
<comment type="cofactor">
    <cofactor evidence="7">
        <name>Mn(2+)</name>
        <dbReference type="ChEBI" id="CHEBI:29035"/>
    </cofactor>
    <cofactor evidence="7">
        <name>Ni(2+)</name>
        <dbReference type="ChEBI" id="CHEBI:49786"/>
    </cofactor>
</comment>
<comment type="domain">
    <text evidence="7">Subfamily III proteins have a conserved RTxK motif about 40-50 residues from the C-terminus; the threonine may be replaced by serine or cysteine.</text>
</comment>
<evidence type="ECO:0000256" key="7">
    <source>
        <dbReference type="RuleBase" id="RU367030"/>
    </source>
</evidence>
<dbReference type="PANTHER" id="PTHR12260">
    <property type="entry name" value="DAMAGE-CONTROL PHOSPHATASE ARMT1"/>
    <property type="match status" value="1"/>
</dbReference>
<dbReference type="OrthoDB" id="541375at2759"/>
<evidence type="ECO:0000313" key="10">
    <source>
        <dbReference type="Proteomes" id="UP000253551"/>
    </source>
</evidence>
<evidence type="ECO:0000256" key="1">
    <source>
        <dbReference type="ARBA" id="ARBA00001326"/>
    </source>
</evidence>
<keyword evidence="10" id="KW-1185">Reference proteome</keyword>
<dbReference type="AlphaFoldDB" id="A0A367JW76"/>
<keyword evidence="3 7" id="KW-0479">Metal-binding</keyword>
<accession>A0A367JW76</accession>
<dbReference type="Gene3D" id="1.20.930.60">
    <property type="match status" value="1"/>
</dbReference>
<dbReference type="STRING" id="4846.A0A367JW76"/>
<keyword evidence="5 7" id="KW-0464">Manganese</keyword>
<dbReference type="PANTHER" id="PTHR12260:SF6">
    <property type="entry name" value="DAMAGE-CONTROL PHOSPHATASE ARMT1"/>
    <property type="match status" value="1"/>
</dbReference>